<reference evidence="1 2" key="1">
    <citation type="journal article" date="2023" name="Plants (Basel)">
        <title>Bridging the Gap: Combining Genomics and Transcriptomics Approaches to Understand Stylosanthes scabra, an Orphan Legume from the Brazilian Caatinga.</title>
        <authorList>
            <person name="Ferreira-Neto J.R.C."/>
            <person name="da Silva M.D."/>
            <person name="Binneck E."/>
            <person name="de Melo N.F."/>
            <person name="da Silva R.H."/>
            <person name="de Melo A.L.T.M."/>
            <person name="Pandolfi V."/>
            <person name="Bustamante F.O."/>
            <person name="Brasileiro-Vidal A.C."/>
            <person name="Benko-Iseppon A.M."/>
        </authorList>
    </citation>
    <scope>NUCLEOTIDE SEQUENCE [LARGE SCALE GENOMIC DNA]</scope>
    <source>
        <tissue evidence="1">Leaves</tissue>
    </source>
</reference>
<gene>
    <name evidence="1" type="ORF">PIB30_067001</name>
</gene>
<keyword evidence="2" id="KW-1185">Reference proteome</keyword>
<evidence type="ECO:0008006" key="3">
    <source>
        <dbReference type="Google" id="ProtNLM"/>
    </source>
</evidence>
<dbReference type="Gene3D" id="2.40.50.140">
    <property type="entry name" value="Nucleic acid-binding proteins"/>
    <property type="match status" value="1"/>
</dbReference>
<organism evidence="1 2">
    <name type="scientific">Stylosanthes scabra</name>
    <dbReference type="NCBI Taxonomy" id="79078"/>
    <lineage>
        <taxon>Eukaryota</taxon>
        <taxon>Viridiplantae</taxon>
        <taxon>Streptophyta</taxon>
        <taxon>Embryophyta</taxon>
        <taxon>Tracheophyta</taxon>
        <taxon>Spermatophyta</taxon>
        <taxon>Magnoliopsida</taxon>
        <taxon>eudicotyledons</taxon>
        <taxon>Gunneridae</taxon>
        <taxon>Pentapetalae</taxon>
        <taxon>rosids</taxon>
        <taxon>fabids</taxon>
        <taxon>Fabales</taxon>
        <taxon>Fabaceae</taxon>
        <taxon>Papilionoideae</taxon>
        <taxon>50 kb inversion clade</taxon>
        <taxon>dalbergioids sensu lato</taxon>
        <taxon>Dalbergieae</taxon>
        <taxon>Pterocarpus clade</taxon>
        <taxon>Stylosanthes</taxon>
    </lineage>
</organism>
<evidence type="ECO:0000313" key="1">
    <source>
        <dbReference type="EMBL" id="MED6162087.1"/>
    </source>
</evidence>
<comment type="caution">
    <text evidence="1">The sequence shown here is derived from an EMBL/GenBank/DDBJ whole genome shotgun (WGS) entry which is preliminary data.</text>
</comment>
<dbReference type="EMBL" id="JASCZI010121521">
    <property type="protein sequence ID" value="MED6162087.1"/>
    <property type="molecule type" value="Genomic_DNA"/>
</dbReference>
<proteinExistence type="predicted"/>
<protein>
    <recommendedName>
        <fullName evidence="3">DUF223 domain-containing protein</fullName>
    </recommendedName>
</protein>
<sequence length="113" mass="12925">MVIQDSEGVRVYASIPRPLVRKWLGIIKEFRMYEMANFIVVDKKPFIRPFNEILNGVNDDDSEMFDIIGEVVGKEEARKFVTSKGLLVKRMVVVLEDLGSNRLCCVLFGDLVD</sequence>
<dbReference type="Proteomes" id="UP001341840">
    <property type="component" value="Unassembled WGS sequence"/>
</dbReference>
<accession>A0ABU6UN30</accession>
<dbReference type="InterPro" id="IPR012340">
    <property type="entry name" value="NA-bd_OB-fold"/>
</dbReference>
<evidence type="ECO:0000313" key="2">
    <source>
        <dbReference type="Proteomes" id="UP001341840"/>
    </source>
</evidence>
<name>A0ABU6UN30_9FABA</name>